<evidence type="ECO:0000256" key="10">
    <source>
        <dbReference type="ARBA" id="ARBA00022974"/>
    </source>
</evidence>
<keyword evidence="12" id="KW-0325">Glycoprotein</keyword>
<keyword evidence="8 15" id="KW-0732">Signal</keyword>
<comment type="subcellular location">
    <subcellularLocation>
        <location evidence="1">Secreted</location>
        <location evidence="1">Extracellular space</location>
        <location evidence="1">Extracellular matrix</location>
    </subcellularLocation>
</comment>
<feature type="domain" description="LRRNT" evidence="16">
    <location>
        <begin position="56"/>
        <end position="90"/>
    </location>
</feature>
<feature type="signal peptide" evidence="15">
    <location>
        <begin position="1"/>
        <end position="18"/>
    </location>
</feature>
<gene>
    <name evidence="17" type="ORF">ACEWY4_000530</name>
</gene>
<evidence type="ECO:0000256" key="14">
    <source>
        <dbReference type="ARBA" id="ARBA00032216"/>
    </source>
</evidence>
<dbReference type="Pfam" id="PF00560">
    <property type="entry name" value="LRR_1"/>
    <property type="match status" value="1"/>
</dbReference>
<reference evidence="17 18" key="1">
    <citation type="submission" date="2024-09" db="EMBL/GenBank/DDBJ databases">
        <title>A chromosome-level genome assembly of Gray's grenadier anchovy, Coilia grayii.</title>
        <authorList>
            <person name="Fu Z."/>
        </authorList>
    </citation>
    <scope>NUCLEOTIDE SEQUENCE [LARGE SCALE GENOMIC DNA]</scope>
    <source>
        <strain evidence="17">G4</strain>
        <tissue evidence="17">Muscle</tissue>
    </source>
</reference>
<comment type="caution">
    <text evidence="17">The sequence shown here is derived from an EMBL/GenBank/DDBJ whole genome shotgun (WGS) entry which is preliminary data.</text>
</comment>
<keyword evidence="10" id="KW-0654">Proteoglycan</keyword>
<dbReference type="InterPro" id="IPR001611">
    <property type="entry name" value="Leu-rich_rpt"/>
</dbReference>
<keyword evidence="7" id="KW-0433">Leucine-rich repeat</keyword>
<name>A0ABD1KWY4_9TELE</name>
<evidence type="ECO:0000256" key="5">
    <source>
        <dbReference type="ARBA" id="ARBA00022525"/>
    </source>
</evidence>
<comment type="function">
    <text evidence="13">Affects the rate of fibrils formation. May have a primary role in collagen fibrillogenesis.</text>
</comment>
<evidence type="ECO:0000256" key="3">
    <source>
        <dbReference type="ARBA" id="ARBA00011226"/>
    </source>
</evidence>
<evidence type="ECO:0000256" key="1">
    <source>
        <dbReference type="ARBA" id="ARBA00004498"/>
    </source>
</evidence>
<dbReference type="InterPro" id="IPR003591">
    <property type="entry name" value="Leu-rich_rpt_typical-subtyp"/>
</dbReference>
<evidence type="ECO:0000313" key="18">
    <source>
        <dbReference type="Proteomes" id="UP001591681"/>
    </source>
</evidence>
<dbReference type="Pfam" id="PF13855">
    <property type="entry name" value="LRR_8"/>
    <property type="match status" value="3"/>
</dbReference>
<keyword evidence="11" id="KW-1015">Disulfide bond</keyword>
<proteinExistence type="inferred from homology"/>
<evidence type="ECO:0000256" key="7">
    <source>
        <dbReference type="ARBA" id="ARBA00022614"/>
    </source>
</evidence>
<dbReference type="Gene3D" id="3.80.10.10">
    <property type="entry name" value="Ribonuclease Inhibitor"/>
    <property type="match status" value="3"/>
</dbReference>
<evidence type="ECO:0000256" key="6">
    <source>
        <dbReference type="ARBA" id="ARBA00022530"/>
    </source>
</evidence>
<dbReference type="PANTHER" id="PTHR45712:SF4">
    <property type="entry name" value="FIBROMODULIN"/>
    <property type="match status" value="1"/>
</dbReference>
<evidence type="ECO:0000256" key="9">
    <source>
        <dbReference type="ARBA" id="ARBA00022737"/>
    </source>
</evidence>
<keyword evidence="18" id="KW-1185">Reference proteome</keyword>
<dbReference type="SMART" id="SM00369">
    <property type="entry name" value="LRR_TYP"/>
    <property type="match status" value="8"/>
</dbReference>
<dbReference type="SMART" id="SM00364">
    <property type="entry name" value="LRR_BAC"/>
    <property type="match status" value="5"/>
</dbReference>
<evidence type="ECO:0000256" key="11">
    <source>
        <dbReference type="ARBA" id="ARBA00023157"/>
    </source>
</evidence>
<evidence type="ECO:0000256" key="15">
    <source>
        <dbReference type="SAM" id="SignalP"/>
    </source>
</evidence>
<evidence type="ECO:0000256" key="4">
    <source>
        <dbReference type="ARBA" id="ARBA00018230"/>
    </source>
</evidence>
<evidence type="ECO:0000313" key="17">
    <source>
        <dbReference type="EMBL" id="KAL2103662.1"/>
    </source>
</evidence>
<dbReference type="SMART" id="SM00013">
    <property type="entry name" value="LRRNT"/>
    <property type="match status" value="1"/>
</dbReference>
<keyword evidence="6" id="KW-0272">Extracellular matrix</keyword>
<dbReference type="InterPro" id="IPR000372">
    <property type="entry name" value="LRRNT"/>
</dbReference>
<keyword evidence="5" id="KW-0964">Secreted</keyword>
<dbReference type="AlphaFoldDB" id="A0ABD1KWY4"/>
<dbReference type="PANTHER" id="PTHR45712">
    <property type="entry name" value="AGAP008170-PA"/>
    <property type="match status" value="1"/>
</dbReference>
<comment type="similarity">
    <text evidence="2">Belongs to the small leucine-rich proteoglycan (SLRP) family. SLRP class II subfamily.</text>
</comment>
<protein>
    <recommendedName>
        <fullName evidence="4">Fibromodulin</fullName>
    </recommendedName>
    <alternativeName>
        <fullName evidence="14">Keratan sulfate proteoglycan fibromodulin</fullName>
    </alternativeName>
</protein>
<keyword evidence="9" id="KW-0677">Repeat</keyword>
<dbReference type="InterPro" id="IPR032675">
    <property type="entry name" value="LRR_dom_sf"/>
</dbReference>
<dbReference type="EMBL" id="JBHFQA010000001">
    <property type="protein sequence ID" value="KAL2103662.1"/>
    <property type="molecule type" value="Genomic_DNA"/>
</dbReference>
<organism evidence="17 18">
    <name type="scientific">Coilia grayii</name>
    <name type="common">Gray's grenadier anchovy</name>
    <dbReference type="NCBI Taxonomy" id="363190"/>
    <lineage>
        <taxon>Eukaryota</taxon>
        <taxon>Metazoa</taxon>
        <taxon>Chordata</taxon>
        <taxon>Craniata</taxon>
        <taxon>Vertebrata</taxon>
        <taxon>Euteleostomi</taxon>
        <taxon>Actinopterygii</taxon>
        <taxon>Neopterygii</taxon>
        <taxon>Teleostei</taxon>
        <taxon>Clupei</taxon>
        <taxon>Clupeiformes</taxon>
        <taxon>Clupeoidei</taxon>
        <taxon>Engraulidae</taxon>
        <taxon>Coilinae</taxon>
        <taxon>Coilia</taxon>
    </lineage>
</organism>
<dbReference type="SUPFAM" id="SSF52058">
    <property type="entry name" value="L domain-like"/>
    <property type="match status" value="1"/>
</dbReference>
<dbReference type="Proteomes" id="UP001591681">
    <property type="component" value="Unassembled WGS sequence"/>
</dbReference>
<comment type="subunit">
    <text evidence="3">Binds to type I and type II collagen.</text>
</comment>
<feature type="chain" id="PRO_5044841353" description="Fibromodulin" evidence="15">
    <location>
        <begin position="19"/>
        <end position="357"/>
    </location>
</feature>
<evidence type="ECO:0000256" key="12">
    <source>
        <dbReference type="ARBA" id="ARBA00023180"/>
    </source>
</evidence>
<evidence type="ECO:0000256" key="13">
    <source>
        <dbReference type="ARBA" id="ARBA00025136"/>
    </source>
</evidence>
<evidence type="ECO:0000256" key="8">
    <source>
        <dbReference type="ARBA" id="ARBA00022729"/>
    </source>
</evidence>
<dbReference type="InterPro" id="IPR050333">
    <property type="entry name" value="SLRP"/>
</dbReference>
<dbReference type="SMART" id="SM00365">
    <property type="entry name" value="LRR_SD22"/>
    <property type="match status" value="4"/>
</dbReference>
<evidence type="ECO:0000256" key="2">
    <source>
        <dbReference type="ARBA" id="ARBA00005818"/>
    </source>
</evidence>
<evidence type="ECO:0000259" key="16">
    <source>
        <dbReference type="SMART" id="SM00013"/>
    </source>
</evidence>
<dbReference type="Pfam" id="PF01462">
    <property type="entry name" value="LRRNT"/>
    <property type="match status" value="1"/>
</dbReference>
<dbReference type="FunFam" id="3.80.10.10:FF:000073">
    <property type="entry name" value="Lumican"/>
    <property type="match status" value="1"/>
</dbReference>
<accession>A0ABD1KWY4</accession>
<dbReference type="PROSITE" id="PS51450">
    <property type="entry name" value="LRR"/>
    <property type="match status" value="4"/>
</dbReference>
<sequence length="357" mass="40453">MQLAVVLSLAVLFQPCFSYTRNALNWLSHLRSRHGYGYRNGYPVSHWNSENPDEGDCPLECDCPGRYPNAMYCHGRNLQHVPFVPSRMKYVYLHNNQITSIKEGVFDNATDLVWIILHRNLLVSDKIGKNVFSKLKNLQKLYLSSNELSKVPENLPTSLVDLRLSNNKITKLSDDSFKDMVDLSHLQIQGNDIKDAGAAFKGLDSLHVLDLSRNSLEKMPEALPSKVQQLYLNFNKITSVPSGFLSQYPSLQYIRLSHNELTDGGIPSNAFNTTSLLELDLSHNRLERIPTISTHLENLYLQANHIKEFSLSSFCRVVDVVNFSQIRVLRLDGNEISTRDVPPEAVLCLRLAVSIDL</sequence>